<feature type="binding site" evidence="15">
    <location>
        <begin position="369"/>
        <end position="370"/>
    </location>
    <ligand>
        <name>cyanocob(III)alamin</name>
        <dbReference type="ChEBI" id="CHEBI:17439"/>
    </ligand>
</feature>
<reference evidence="18" key="1">
    <citation type="thesis" date="2020" institute="ProQuest LLC" country="789 East Eisenhower Parkway, Ann Arbor, MI, USA">
        <title>Comparative Genomics and Chromosome Evolution.</title>
        <authorList>
            <person name="Mudd A.B."/>
        </authorList>
    </citation>
    <scope>NUCLEOTIDE SEQUENCE</scope>
    <source>
        <strain evidence="18">1538</strain>
        <tissue evidence="18">Blood</tissue>
    </source>
</reference>
<evidence type="ECO:0000256" key="17">
    <source>
        <dbReference type="SAM" id="SignalP"/>
    </source>
</evidence>
<keyword evidence="3" id="KW-0171">Cobalt transport</keyword>
<proteinExistence type="inferred from homology"/>
<dbReference type="AlphaFoldDB" id="A0AAV3ACZ5"/>
<evidence type="ECO:0000256" key="4">
    <source>
        <dbReference type="ARBA" id="ARBA00022448"/>
    </source>
</evidence>
<evidence type="ECO:0000256" key="13">
    <source>
        <dbReference type="ARBA" id="ARBA00040958"/>
    </source>
</evidence>
<feature type="signal peptide" evidence="17">
    <location>
        <begin position="1"/>
        <end position="19"/>
    </location>
</feature>
<evidence type="ECO:0000256" key="7">
    <source>
        <dbReference type="ARBA" id="ARBA00022729"/>
    </source>
</evidence>
<evidence type="ECO:0000313" key="19">
    <source>
        <dbReference type="Proteomes" id="UP001181693"/>
    </source>
</evidence>
<feature type="disulfide bond" evidence="16">
    <location>
        <begin position="151"/>
        <end position="194"/>
    </location>
</feature>
<comment type="function">
    <text evidence="11">Primary vitamin B12-binding and transport protein. Delivers cobalamin to cells.</text>
</comment>
<protein>
    <recommendedName>
        <fullName evidence="13">Transcobalamin-2</fullName>
    </recommendedName>
    <alternativeName>
        <fullName evidence="14">Transcobalamin II</fullName>
    </alternativeName>
</protein>
<dbReference type="InterPro" id="IPR051588">
    <property type="entry name" value="Cobalamin_Transport"/>
</dbReference>
<dbReference type="InterPro" id="IPR002157">
    <property type="entry name" value="Cbl-bd_prot"/>
</dbReference>
<dbReference type="GO" id="GO:0006824">
    <property type="term" value="P:cobalt ion transport"/>
    <property type="evidence" value="ECO:0007669"/>
    <property type="project" value="UniProtKB-KW"/>
</dbReference>
<dbReference type="Gene3D" id="2.170.130.30">
    <property type="match status" value="1"/>
</dbReference>
<comment type="caution">
    <text evidence="18">The sequence shown here is derived from an EMBL/GenBank/DDBJ whole genome shotgun (WGS) entry which is preliminary data.</text>
</comment>
<feature type="binding site" evidence="15">
    <location>
        <position position="390"/>
    </location>
    <ligand>
        <name>cyanocob(III)alamin</name>
        <dbReference type="ChEBI" id="CHEBI:17439"/>
    </ligand>
</feature>
<feature type="binding site" evidence="15">
    <location>
        <position position="183"/>
    </location>
    <ligand>
        <name>cyanocob(III)alamin</name>
        <dbReference type="ChEBI" id="CHEBI:17439"/>
    </ligand>
</feature>
<sequence>MALSWLVLAILVQAFTVQARLFEIPEDQKHVVRNLNVKLLKATSDKEANPSVYVGLRLSEEHNLEKENEYFQRLKPQDLCSSSLNIKDSEPKTGLIALHLMAQKASCDDKHRIRLITCLKHHLLKEKESIVLYSKPLTSYYQYSLGILALCVNDKLIDKHFINKIIFAEENNQFVHGGSISIDTEAMAGLTLLCLKNSNKYPREEVIYMKKAIKSIKDKILNSQGTDGHLGNIYSTPLAVQFLLALGGQSGREPCSKAIQALLEAVNQGKFSNPMMMSQLMPVFHRKSYLNLANIKCDAMTDKPLSIPASPREVLIGDKSIRVRLVVEGQNFDEVIKVPSQSSLLDILKAAQDNSNFSFKTKGSLYGPYLTTVNNIEGQWQLLTDPDIYLSEGIADYKPTDNEKIILRLSSE</sequence>
<accession>A0AAV3ACZ5</accession>
<evidence type="ECO:0000256" key="5">
    <source>
        <dbReference type="ARBA" id="ARBA00022525"/>
    </source>
</evidence>
<keyword evidence="6" id="KW-0479">Metal-binding</keyword>
<dbReference type="Gene3D" id="1.50.10.20">
    <property type="match status" value="1"/>
</dbReference>
<feature type="binding site" evidence="15">
    <location>
        <position position="279"/>
    </location>
    <ligand>
        <name>cyanocob(III)alamin</name>
        <dbReference type="ChEBI" id="CHEBI:17439"/>
    </ligand>
</feature>
<evidence type="ECO:0000256" key="8">
    <source>
        <dbReference type="ARBA" id="ARBA00023065"/>
    </source>
</evidence>
<evidence type="ECO:0000256" key="15">
    <source>
        <dbReference type="PIRSR" id="PIRSR602157-1"/>
    </source>
</evidence>
<organism evidence="18 19">
    <name type="scientific">Pyxicephalus adspersus</name>
    <name type="common">African bullfrog</name>
    <dbReference type="NCBI Taxonomy" id="30357"/>
    <lineage>
        <taxon>Eukaryota</taxon>
        <taxon>Metazoa</taxon>
        <taxon>Chordata</taxon>
        <taxon>Craniata</taxon>
        <taxon>Vertebrata</taxon>
        <taxon>Euteleostomi</taxon>
        <taxon>Amphibia</taxon>
        <taxon>Batrachia</taxon>
        <taxon>Anura</taxon>
        <taxon>Neobatrachia</taxon>
        <taxon>Ranoidea</taxon>
        <taxon>Pyxicephalidae</taxon>
        <taxon>Pyxicephalinae</taxon>
        <taxon>Pyxicephalus</taxon>
    </lineage>
</organism>
<evidence type="ECO:0000256" key="16">
    <source>
        <dbReference type="PIRSR" id="PIRSR602157-2"/>
    </source>
</evidence>
<keyword evidence="19" id="KW-1185">Reference proteome</keyword>
<evidence type="ECO:0000256" key="9">
    <source>
        <dbReference type="ARBA" id="ARBA00023157"/>
    </source>
</evidence>
<dbReference type="PANTHER" id="PTHR10559:SF14">
    <property type="entry name" value="TRANSCOBALAMIN-2"/>
    <property type="match status" value="1"/>
</dbReference>
<evidence type="ECO:0000256" key="1">
    <source>
        <dbReference type="ARBA" id="ARBA00004613"/>
    </source>
</evidence>
<feature type="binding site" evidence="15">
    <location>
        <begin position="138"/>
        <end position="142"/>
    </location>
    <ligand>
        <name>cyanocob(III)alamin</name>
        <dbReference type="ChEBI" id="CHEBI:17439"/>
    </ligand>
</feature>
<keyword evidence="7 17" id="KW-0732">Signal</keyword>
<dbReference type="GO" id="GO:0046872">
    <property type="term" value="F:metal ion binding"/>
    <property type="evidence" value="ECO:0007669"/>
    <property type="project" value="UniProtKB-KW"/>
</dbReference>
<comment type="similarity">
    <text evidence="2">Belongs to the eukaryotic cobalamin transport proteins family.</text>
</comment>
<dbReference type="Proteomes" id="UP001181693">
    <property type="component" value="Unassembled WGS sequence"/>
</dbReference>
<evidence type="ECO:0000256" key="12">
    <source>
        <dbReference type="ARBA" id="ARBA00038518"/>
    </source>
</evidence>
<dbReference type="EMBL" id="DYDO01000006">
    <property type="protein sequence ID" value="DBA23283.1"/>
    <property type="molecule type" value="Genomic_DNA"/>
</dbReference>
<dbReference type="GO" id="GO:0015889">
    <property type="term" value="P:cobalamin transport"/>
    <property type="evidence" value="ECO:0007669"/>
    <property type="project" value="InterPro"/>
</dbReference>
<evidence type="ECO:0000256" key="2">
    <source>
        <dbReference type="ARBA" id="ARBA00006449"/>
    </source>
</evidence>
<evidence type="ECO:0000256" key="10">
    <source>
        <dbReference type="ARBA" id="ARBA00023285"/>
    </source>
</evidence>
<feature type="binding site" evidence="15">
    <location>
        <position position="232"/>
    </location>
    <ligand>
        <name>cyanocob(III)alamin</name>
        <dbReference type="ChEBI" id="CHEBI:17439"/>
    </ligand>
</feature>
<dbReference type="PANTHER" id="PTHR10559">
    <property type="entry name" value="TRANSCOBALAMIN-1/GASTRIC INTRINSIC FACTOR"/>
    <property type="match status" value="1"/>
</dbReference>
<evidence type="ECO:0000313" key="18">
    <source>
        <dbReference type="EMBL" id="DBA23283.1"/>
    </source>
</evidence>
<keyword evidence="4" id="KW-0813">Transport</keyword>
<keyword evidence="5" id="KW-0964">Secreted</keyword>
<evidence type="ECO:0000256" key="14">
    <source>
        <dbReference type="ARBA" id="ARBA00041463"/>
    </source>
</evidence>
<feature type="chain" id="PRO_5043988189" description="Transcobalamin-2" evidence="17">
    <location>
        <begin position="20"/>
        <end position="412"/>
    </location>
</feature>
<comment type="subunit">
    <text evidence="12">Interacts with CD320 (via LDL-receptor class A domains).</text>
</comment>
<evidence type="ECO:0000256" key="11">
    <source>
        <dbReference type="ARBA" id="ARBA00037184"/>
    </source>
</evidence>
<dbReference type="SUPFAM" id="SSF48239">
    <property type="entry name" value="Terpenoid cyclases/Protein prenyltransferases"/>
    <property type="match status" value="1"/>
</dbReference>
<gene>
    <name evidence="18" type="ORF">GDO54_014213</name>
</gene>
<dbReference type="Pfam" id="PF01122">
    <property type="entry name" value="Cobalamin_bind"/>
    <property type="match status" value="1"/>
</dbReference>
<keyword evidence="9 16" id="KW-1015">Disulfide bond</keyword>
<keyword evidence="8" id="KW-0406">Ion transport</keyword>
<feature type="binding site" evidence="15">
    <location>
        <begin position="380"/>
        <end position="382"/>
    </location>
    <ligand>
        <name>cyanocob(III)alamin</name>
        <dbReference type="ChEBI" id="CHEBI:17439"/>
    </ligand>
</feature>
<keyword evidence="10 15" id="KW-0170">Cobalt</keyword>
<evidence type="ECO:0000256" key="6">
    <source>
        <dbReference type="ARBA" id="ARBA00022723"/>
    </source>
</evidence>
<name>A0AAV3ACZ5_PYXAD</name>
<dbReference type="InterPro" id="IPR008930">
    <property type="entry name" value="Terpenoid_cyclase/PrenylTrfase"/>
</dbReference>
<dbReference type="GO" id="GO:0005615">
    <property type="term" value="C:extracellular space"/>
    <property type="evidence" value="ECO:0007669"/>
    <property type="project" value="TreeGrafter"/>
</dbReference>
<evidence type="ECO:0000256" key="3">
    <source>
        <dbReference type="ARBA" id="ARBA00022426"/>
    </source>
</evidence>
<comment type="subcellular location">
    <subcellularLocation>
        <location evidence="1">Secreted</location>
    </subcellularLocation>
</comment>
<dbReference type="GO" id="GO:0031419">
    <property type="term" value="F:cobalamin binding"/>
    <property type="evidence" value="ECO:0007669"/>
    <property type="project" value="InterPro"/>
</dbReference>